<dbReference type="AlphaFoldDB" id="A0A3P5WRB1"/>
<organism evidence="8 9">
    <name type="scientific">Arthrobacter ulcerisalmonis</name>
    <dbReference type="NCBI Taxonomy" id="2483813"/>
    <lineage>
        <taxon>Bacteria</taxon>
        <taxon>Bacillati</taxon>
        <taxon>Actinomycetota</taxon>
        <taxon>Actinomycetes</taxon>
        <taxon>Micrococcales</taxon>
        <taxon>Micrococcaceae</taxon>
        <taxon>Arthrobacter</taxon>
    </lineage>
</organism>
<dbReference type="PANTHER" id="PTHR30288">
    <property type="entry name" value="FLAGELLAR CAP/ASSEMBLY PROTEIN FLID"/>
    <property type="match status" value="1"/>
</dbReference>
<name>A0A3P5WRB1_9MICC</name>
<protein>
    <recommendedName>
        <fullName evidence="5">Flagellar hook-associated protein 2</fullName>
        <shortName evidence="5">HAP2</shortName>
    </recommendedName>
    <alternativeName>
        <fullName evidence="5">Flagellar cap protein</fullName>
    </alternativeName>
</protein>
<keyword evidence="8" id="KW-0966">Cell projection</keyword>
<dbReference type="Pfam" id="PF02465">
    <property type="entry name" value="FliD_N"/>
    <property type="match status" value="1"/>
</dbReference>
<dbReference type="Pfam" id="PF07195">
    <property type="entry name" value="FliD_C"/>
    <property type="match status" value="1"/>
</dbReference>
<keyword evidence="3" id="KW-0175">Coiled coil</keyword>
<dbReference type="RefSeq" id="WP_124091147.1">
    <property type="nucleotide sequence ID" value="NZ_CBCRYA010000003.1"/>
</dbReference>
<accession>A0A3P5WRB1</accession>
<keyword evidence="8" id="KW-0282">Flagellum</keyword>
<dbReference type="GO" id="GO:0009421">
    <property type="term" value="C:bacterial-type flagellum filament cap"/>
    <property type="evidence" value="ECO:0007669"/>
    <property type="project" value="InterPro"/>
</dbReference>
<feature type="domain" description="Flagellar hook-associated protein 2 C-terminal" evidence="7">
    <location>
        <begin position="194"/>
        <end position="416"/>
    </location>
</feature>
<evidence type="ECO:0000256" key="4">
    <source>
        <dbReference type="ARBA" id="ARBA00023143"/>
    </source>
</evidence>
<dbReference type="EMBL" id="UXAU01000019">
    <property type="protein sequence ID" value="VDC23652.1"/>
    <property type="molecule type" value="Genomic_DNA"/>
</dbReference>
<comment type="function">
    <text evidence="5">Required for morphogenesis and for the elongation of the flagellar filament by facilitating polymerization of the flagellin monomers at the tip of growing filament. Forms a capping structure, which prevents flagellin subunits (transported through the central channel of the flagellum) from leaking out without polymerization at the distal end.</text>
</comment>
<dbReference type="OrthoDB" id="5241527at2"/>
<evidence type="ECO:0000256" key="5">
    <source>
        <dbReference type="RuleBase" id="RU362066"/>
    </source>
</evidence>
<gene>
    <name evidence="8" type="primary">fliD</name>
    <name evidence="8" type="ORF">PSET11_01170</name>
</gene>
<evidence type="ECO:0000259" key="6">
    <source>
        <dbReference type="Pfam" id="PF02465"/>
    </source>
</evidence>
<evidence type="ECO:0000313" key="8">
    <source>
        <dbReference type="EMBL" id="VDC23652.1"/>
    </source>
</evidence>
<sequence length="435" mass="43950">MGITLDGLSSGLDTTALISSFLQVEAIPQTQLKTKSAGIQTFISALQGLNTKVASLATQASALAKPDAMSPLAVSTGTEKVSAAVTAGASAGSIDFSVTRLAQTQVSVSAPLSAWPDSALTITTGSTSVTVTPASSSLDDVVKAINASEAGVTASRVAVGDGQYRLQLTAKTSGSAAGFTVSGTAATFTTAKTAQDAELTLWAGSAAQQTITSATNTFAELVPGVAVTLKGIPTEPVTLAVARDDAKATKSASDLVAGVNDILALIASRSAVNTSSSSVSGGLFTGESVVREVNQKILSAASLPVGTPPRSPSEIGISITRSGTMEFDDKKFAAALAADPVGVGAKVQELASRIATAATAASDKYDGALTTAITGQQGQVKELGQRILDWDLRLASRKESLQRTYTALEVALSNMKSQETWLASQINGLSSGSSS</sequence>
<dbReference type="GO" id="GO:0071973">
    <property type="term" value="P:bacterial-type flagellum-dependent cell motility"/>
    <property type="evidence" value="ECO:0007669"/>
    <property type="project" value="TreeGrafter"/>
</dbReference>
<comment type="subcellular location">
    <subcellularLocation>
        <location evidence="5">Secreted</location>
    </subcellularLocation>
    <subcellularLocation>
        <location evidence="5">Bacterial flagellum</location>
    </subcellularLocation>
</comment>
<keyword evidence="9" id="KW-1185">Reference proteome</keyword>
<dbReference type="PANTHER" id="PTHR30288:SF0">
    <property type="entry name" value="FLAGELLAR HOOK-ASSOCIATED PROTEIN 2"/>
    <property type="match status" value="1"/>
</dbReference>
<evidence type="ECO:0000313" key="9">
    <source>
        <dbReference type="Proteomes" id="UP000280861"/>
    </source>
</evidence>
<keyword evidence="5" id="KW-0964">Secreted</keyword>
<dbReference type="InterPro" id="IPR003481">
    <property type="entry name" value="FliD_N"/>
</dbReference>
<evidence type="ECO:0000259" key="7">
    <source>
        <dbReference type="Pfam" id="PF07195"/>
    </source>
</evidence>
<dbReference type="GO" id="GO:0009424">
    <property type="term" value="C:bacterial-type flagellum hook"/>
    <property type="evidence" value="ECO:0007669"/>
    <property type="project" value="UniProtKB-UniRule"/>
</dbReference>
<dbReference type="Proteomes" id="UP000280861">
    <property type="component" value="Unassembled WGS sequence"/>
</dbReference>
<evidence type="ECO:0000256" key="3">
    <source>
        <dbReference type="ARBA" id="ARBA00023054"/>
    </source>
</evidence>
<proteinExistence type="inferred from homology"/>
<dbReference type="GO" id="GO:0007155">
    <property type="term" value="P:cell adhesion"/>
    <property type="evidence" value="ECO:0007669"/>
    <property type="project" value="InterPro"/>
</dbReference>
<evidence type="ECO:0000256" key="1">
    <source>
        <dbReference type="ARBA" id="ARBA00009764"/>
    </source>
</evidence>
<dbReference type="GO" id="GO:0005576">
    <property type="term" value="C:extracellular region"/>
    <property type="evidence" value="ECO:0007669"/>
    <property type="project" value="UniProtKB-SubCell"/>
</dbReference>
<comment type="similarity">
    <text evidence="1 5">Belongs to the FliD family.</text>
</comment>
<keyword evidence="4 5" id="KW-0975">Bacterial flagellum</keyword>
<dbReference type="InterPro" id="IPR010809">
    <property type="entry name" value="FliD_C"/>
</dbReference>
<evidence type="ECO:0000256" key="2">
    <source>
        <dbReference type="ARBA" id="ARBA00011255"/>
    </source>
</evidence>
<reference evidence="8 9" key="1">
    <citation type="submission" date="2018-11" db="EMBL/GenBank/DDBJ databases">
        <authorList>
            <person name="Criscuolo A."/>
        </authorList>
    </citation>
    <scope>NUCLEOTIDE SEQUENCE [LARGE SCALE GENOMIC DNA]</scope>
    <source>
        <strain evidence="8">AT11b</strain>
    </source>
</reference>
<dbReference type="InterPro" id="IPR040026">
    <property type="entry name" value="FliD"/>
</dbReference>
<feature type="domain" description="Flagellar hook-associated protein 2 N-terminal" evidence="6">
    <location>
        <begin position="10"/>
        <end position="105"/>
    </location>
</feature>
<comment type="subunit">
    <text evidence="2 5">Homopentamer.</text>
</comment>
<keyword evidence="8" id="KW-0969">Cilium</keyword>